<protein>
    <recommendedName>
        <fullName evidence="3">Hemagglutinin</fullName>
    </recommendedName>
</protein>
<evidence type="ECO:0000313" key="1">
    <source>
        <dbReference type="EMBL" id="TFD91682.1"/>
    </source>
</evidence>
<sequence length="777" mass="81078">MIRLPNVLRVSARRRLGFLAAILAVVLVAPVLAVVTAPSPAEAASSADFNPGNIISDAQFYNSNAMSVAQVQAFLNSKVPTCRSGYVCLKDYRADSSYQPVRAAGCAAYPGPANQSAAEIIWLVSSLCGINPQVMLVLLEKEQGLVSSTSPTAGIYRKATGFGCPDTADCDAVYYGFFNQVYNAAYQYKKYQATPSGRNFQAGRTNTIQWHPNAGCGTSQVYIENQATAGLYNYTPYRPNSAALGNMYGTGDGCSTYGNRNFFRIFTDWFGNTQGGGDFARTESNSTIYLLSGTTKYAVPSMDVLNGLGNLGPFRIVSQSYLDSFSTSPLLASTLVRDAGTGDISLVQAGARHRFTSCELVSSYGFACGAAINLSPAQLGKLPAGGEMTKFFTVNDGTVYMLSPGGRTAITAWETVISLNGGTVPHIATMSAQAAAALPIVQAVLAPMSLAKSSSSATVFFIDGLNRKLPIASFGLAGEFGASGFKTVPQSQLDSYTTGPALTQTVRCDGKAYFAAAGSLRELAQGADASGLPVTDLSADSCARLPRGETITGALFVISPDSPTVYGVKAGTARGVPTWTTLLALNDGSAPQIVWISQDARSAIPLASPYLPGASLVRSPGDATIYFVDGATRKIPVGSFTTTSAFGIDSWAYATDASLATYTAATGSLTRVVRCGSTDYFAAGDRIYPIAGGVTHGMAVTELTGGTCAVLPQGGGAPLEHVFVKTSDNNTVYVIESGTRRPIGSWNQIMTISGGKPPVILVDGPGTLNDIPVGPAI</sequence>
<comment type="caution">
    <text evidence="1">The sequence shown here is derived from an EMBL/GenBank/DDBJ whole genome shotgun (WGS) entry which is preliminary data.</text>
</comment>
<reference evidence="1 2" key="1">
    <citation type="submission" date="2019-03" db="EMBL/GenBank/DDBJ databases">
        <title>Genomics of glacier-inhabiting Cryobacterium strains.</title>
        <authorList>
            <person name="Liu Q."/>
            <person name="Xin Y.-H."/>
        </authorList>
    </citation>
    <scope>NUCLEOTIDE SEQUENCE [LARGE SCALE GENOMIC DNA]</scope>
    <source>
        <strain evidence="1 2">Sr59</strain>
    </source>
</reference>
<proteinExistence type="predicted"/>
<dbReference type="Proteomes" id="UP000298468">
    <property type="component" value="Unassembled WGS sequence"/>
</dbReference>
<evidence type="ECO:0008006" key="3">
    <source>
        <dbReference type="Google" id="ProtNLM"/>
    </source>
</evidence>
<organism evidence="1 2">
    <name type="scientific">Cryobacterium lactosi</name>
    <dbReference type="NCBI Taxonomy" id="1259202"/>
    <lineage>
        <taxon>Bacteria</taxon>
        <taxon>Bacillati</taxon>
        <taxon>Actinomycetota</taxon>
        <taxon>Actinomycetes</taxon>
        <taxon>Micrococcales</taxon>
        <taxon>Microbacteriaceae</taxon>
        <taxon>Cryobacterium</taxon>
    </lineage>
</organism>
<dbReference type="AlphaFoldDB" id="A0A4R9BVC3"/>
<dbReference type="OrthoDB" id="9764271at2"/>
<keyword evidence="2" id="KW-1185">Reference proteome</keyword>
<gene>
    <name evidence="1" type="ORF">E3T61_08200</name>
</gene>
<dbReference type="RefSeq" id="WP_134640370.1">
    <property type="nucleotide sequence ID" value="NZ_SOHM01000015.1"/>
</dbReference>
<accession>A0A4R9BVC3</accession>
<name>A0A4R9BVC3_9MICO</name>
<dbReference type="EMBL" id="SOHM01000015">
    <property type="protein sequence ID" value="TFD91682.1"/>
    <property type="molecule type" value="Genomic_DNA"/>
</dbReference>
<evidence type="ECO:0000313" key="2">
    <source>
        <dbReference type="Proteomes" id="UP000298468"/>
    </source>
</evidence>